<dbReference type="GO" id="GO:0008270">
    <property type="term" value="F:zinc ion binding"/>
    <property type="evidence" value="ECO:0007669"/>
    <property type="project" value="UniProtKB-KW"/>
</dbReference>
<dbReference type="Gene3D" id="3.30.60.90">
    <property type="match status" value="1"/>
</dbReference>
<feature type="domain" description="ZZ-type" evidence="4">
    <location>
        <begin position="12"/>
        <end position="56"/>
    </location>
</feature>
<name>A0A820QNU5_9BILA</name>
<dbReference type="AlphaFoldDB" id="A0A820QNU5"/>
<feature type="non-terminal residue" evidence="5">
    <location>
        <position position="73"/>
    </location>
</feature>
<evidence type="ECO:0000256" key="3">
    <source>
        <dbReference type="ARBA" id="ARBA00022833"/>
    </source>
</evidence>
<protein>
    <recommendedName>
        <fullName evidence="4">ZZ-type domain-containing protein</fullName>
    </recommendedName>
</protein>
<evidence type="ECO:0000256" key="1">
    <source>
        <dbReference type="ARBA" id="ARBA00022723"/>
    </source>
</evidence>
<gene>
    <name evidence="5" type="ORF">OXD698_LOCUS53006</name>
</gene>
<evidence type="ECO:0000256" key="2">
    <source>
        <dbReference type="ARBA" id="ARBA00022771"/>
    </source>
</evidence>
<dbReference type="InterPro" id="IPR000433">
    <property type="entry name" value="Znf_ZZ"/>
</dbReference>
<keyword evidence="2" id="KW-0863">Zinc-finger</keyword>
<evidence type="ECO:0000313" key="6">
    <source>
        <dbReference type="Proteomes" id="UP000663844"/>
    </source>
</evidence>
<reference evidence="5" key="1">
    <citation type="submission" date="2021-02" db="EMBL/GenBank/DDBJ databases">
        <authorList>
            <person name="Nowell W R."/>
        </authorList>
    </citation>
    <scope>NUCLEOTIDE SEQUENCE</scope>
</reference>
<organism evidence="5 6">
    <name type="scientific">Adineta steineri</name>
    <dbReference type="NCBI Taxonomy" id="433720"/>
    <lineage>
        <taxon>Eukaryota</taxon>
        <taxon>Metazoa</taxon>
        <taxon>Spiralia</taxon>
        <taxon>Gnathifera</taxon>
        <taxon>Rotifera</taxon>
        <taxon>Eurotatoria</taxon>
        <taxon>Bdelloidea</taxon>
        <taxon>Adinetida</taxon>
        <taxon>Adinetidae</taxon>
        <taxon>Adineta</taxon>
    </lineage>
</organism>
<keyword evidence="3" id="KW-0862">Zinc</keyword>
<proteinExistence type="predicted"/>
<dbReference type="SUPFAM" id="SSF57850">
    <property type="entry name" value="RING/U-box"/>
    <property type="match status" value="1"/>
</dbReference>
<sequence>MTDKLFESCTEISTGFVCDNCHVSIDRVEWKRCSKCKQFDLCHNCENVPYENLPKKIQDYHKSLHAESDPNEM</sequence>
<dbReference type="Proteomes" id="UP000663844">
    <property type="component" value="Unassembled WGS sequence"/>
</dbReference>
<dbReference type="EMBL" id="CAJOAZ010029680">
    <property type="protein sequence ID" value="CAF4427181.1"/>
    <property type="molecule type" value="Genomic_DNA"/>
</dbReference>
<keyword evidence="1" id="KW-0479">Metal-binding</keyword>
<evidence type="ECO:0000313" key="5">
    <source>
        <dbReference type="EMBL" id="CAF4427181.1"/>
    </source>
</evidence>
<evidence type="ECO:0000259" key="4">
    <source>
        <dbReference type="SMART" id="SM00291"/>
    </source>
</evidence>
<comment type="caution">
    <text evidence="5">The sequence shown here is derived from an EMBL/GenBank/DDBJ whole genome shotgun (WGS) entry which is preliminary data.</text>
</comment>
<dbReference type="SMART" id="SM00291">
    <property type="entry name" value="ZnF_ZZ"/>
    <property type="match status" value="1"/>
</dbReference>
<dbReference type="InterPro" id="IPR043145">
    <property type="entry name" value="Znf_ZZ_sf"/>
</dbReference>
<accession>A0A820QNU5</accession>